<comment type="caution">
    <text evidence="2">The sequence shown here is derived from an EMBL/GenBank/DDBJ whole genome shotgun (WGS) entry which is preliminary data.</text>
</comment>
<feature type="compositionally biased region" description="Basic and acidic residues" evidence="1">
    <location>
        <begin position="38"/>
        <end position="52"/>
    </location>
</feature>
<dbReference type="PANTHER" id="PTHR34831:SF1">
    <property type="entry name" value="MIGRATION AND INVASION-INHIBITORY PROTEIN"/>
    <property type="match status" value="1"/>
</dbReference>
<dbReference type="Proteomes" id="UP001187415">
    <property type="component" value="Unassembled WGS sequence"/>
</dbReference>
<proteinExistence type="predicted"/>
<evidence type="ECO:0008006" key="4">
    <source>
        <dbReference type="Google" id="ProtNLM"/>
    </source>
</evidence>
<evidence type="ECO:0000313" key="2">
    <source>
        <dbReference type="EMBL" id="KAK2861950.1"/>
    </source>
</evidence>
<evidence type="ECO:0000313" key="3">
    <source>
        <dbReference type="Proteomes" id="UP001187415"/>
    </source>
</evidence>
<evidence type="ECO:0000256" key="1">
    <source>
        <dbReference type="SAM" id="MobiDB-lite"/>
    </source>
</evidence>
<reference evidence="2" key="1">
    <citation type="submission" date="2023-07" db="EMBL/GenBank/DDBJ databases">
        <title>Chromosome-level Genome Assembly of Striped Snakehead (Channa striata).</title>
        <authorList>
            <person name="Liu H."/>
        </authorList>
    </citation>
    <scope>NUCLEOTIDE SEQUENCE</scope>
    <source>
        <strain evidence="2">Gz</strain>
        <tissue evidence="2">Muscle</tissue>
    </source>
</reference>
<sequence>MSSADRQEALRERCKDLLKQLRRQRENLEWLSGLNQSRKREREDGAEGRRQPAEIVTLTDGDRGPARAALAKPTVKFADTHQRQTSGRRTSSSSSFAFKNSRGNNQNQSSSDIFIDSDRHPGVEGQQKDTRPLSTRSCLRNNVKEQREVQSRVTFQSDECQAIPASDRHQLQPLLGYDWIAGVLDAENSLTERSDEFFDELCMFRALNKDKCIHNPQAEFSQENHLGTELLADKGKQEANTDTHQCVFSYRINSRLFPVPLKFQECCSVCNKDKFSHPHTTAEPASIRVSIPCSTLMPSYEYKAHRRCSFDPSDSLGLPSHCLSGWSNTGQIALPPSRNLDLQSSLNIKSSTSSQKKEAEDLPMSKNRISNQFTDVSRLAHHNFQHFSPKRRLGSTSNPVC</sequence>
<feature type="region of interest" description="Disordered" evidence="1">
    <location>
        <begin position="345"/>
        <end position="366"/>
    </location>
</feature>
<dbReference type="GO" id="GO:0010972">
    <property type="term" value="P:negative regulation of G2/M transition of mitotic cell cycle"/>
    <property type="evidence" value="ECO:0007669"/>
    <property type="project" value="InterPro"/>
</dbReference>
<dbReference type="PANTHER" id="PTHR34831">
    <property type="entry name" value="MIGRATION AND INVASION-INHIBITORY PROTEIN"/>
    <property type="match status" value="1"/>
</dbReference>
<dbReference type="EMBL" id="JAUPFM010000001">
    <property type="protein sequence ID" value="KAK2861950.1"/>
    <property type="molecule type" value="Genomic_DNA"/>
</dbReference>
<protein>
    <recommendedName>
        <fullName evidence="4">Migration and invasion inhibitory protein</fullName>
    </recommendedName>
</protein>
<accession>A0AA88TCJ7</accession>
<feature type="compositionally biased region" description="Basic and acidic residues" evidence="1">
    <location>
        <begin position="116"/>
        <end position="131"/>
    </location>
</feature>
<feature type="region of interest" description="Disordered" evidence="1">
    <location>
        <begin position="28"/>
        <end position="133"/>
    </location>
</feature>
<dbReference type="AlphaFoldDB" id="A0AA88TCJ7"/>
<organism evidence="2 3">
    <name type="scientific">Channa striata</name>
    <name type="common">Snakehead murrel</name>
    <name type="synonym">Ophicephalus striatus</name>
    <dbReference type="NCBI Taxonomy" id="64152"/>
    <lineage>
        <taxon>Eukaryota</taxon>
        <taxon>Metazoa</taxon>
        <taxon>Chordata</taxon>
        <taxon>Craniata</taxon>
        <taxon>Vertebrata</taxon>
        <taxon>Euteleostomi</taxon>
        <taxon>Actinopterygii</taxon>
        <taxon>Neopterygii</taxon>
        <taxon>Teleostei</taxon>
        <taxon>Neoteleostei</taxon>
        <taxon>Acanthomorphata</taxon>
        <taxon>Anabantaria</taxon>
        <taxon>Anabantiformes</taxon>
        <taxon>Channoidei</taxon>
        <taxon>Channidae</taxon>
        <taxon>Channa</taxon>
    </lineage>
</organism>
<dbReference type="InterPro" id="IPR031466">
    <property type="entry name" value="MIIP"/>
</dbReference>
<keyword evidence="3" id="KW-1185">Reference proteome</keyword>
<name>A0AA88TCJ7_CHASR</name>
<feature type="compositionally biased region" description="Low complexity" evidence="1">
    <location>
        <begin position="83"/>
        <end position="111"/>
    </location>
</feature>
<dbReference type="GO" id="GO:0030336">
    <property type="term" value="P:negative regulation of cell migration"/>
    <property type="evidence" value="ECO:0007669"/>
    <property type="project" value="InterPro"/>
</dbReference>
<dbReference type="Pfam" id="PF15734">
    <property type="entry name" value="MIIP"/>
    <property type="match status" value="1"/>
</dbReference>
<feature type="compositionally biased region" description="Polar residues" evidence="1">
    <location>
        <begin position="345"/>
        <end position="354"/>
    </location>
</feature>
<gene>
    <name evidence="2" type="ORF">Q5P01_001483</name>
</gene>